<evidence type="ECO:0000313" key="1">
    <source>
        <dbReference type="EMBL" id="RJP24483.1"/>
    </source>
</evidence>
<dbReference type="EMBL" id="QZKU01000034">
    <property type="protein sequence ID" value="RJP24483.1"/>
    <property type="molecule type" value="Genomic_DNA"/>
</dbReference>
<sequence length="110" mass="12574">MIDILEIFKLEGEYMKKQKKKPPVVVGKDGGRLLGVIIPTGPNGEYKTVHMFIEALTSSIDGLDAKLISPSCVNLKELQYQIDRFKHELDCIAKETEKKLQELQKPYKQR</sequence>
<proteinExistence type="predicted"/>
<gene>
    <name evidence="1" type="ORF">C4520_03975</name>
</gene>
<name>A0A3A4NVK2_ABYX5</name>
<dbReference type="AlphaFoldDB" id="A0A3A4NVK2"/>
<organism evidence="1 2">
    <name type="scientific">Abyssobacteria bacterium (strain SURF_5)</name>
    <dbReference type="NCBI Taxonomy" id="2093360"/>
    <lineage>
        <taxon>Bacteria</taxon>
        <taxon>Pseudomonadati</taxon>
        <taxon>Candidatus Hydrogenedentota</taxon>
        <taxon>Candidatus Abyssobacteria</taxon>
    </lineage>
</organism>
<comment type="caution">
    <text evidence="1">The sequence shown here is derived from an EMBL/GenBank/DDBJ whole genome shotgun (WGS) entry which is preliminary data.</text>
</comment>
<evidence type="ECO:0000313" key="2">
    <source>
        <dbReference type="Proteomes" id="UP000265882"/>
    </source>
</evidence>
<dbReference type="Proteomes" id="UP000265882">
    <property type="component" value="Unassembled WGS sequence"/>
</dbReference>
<protein>
    <submittedName>
        <fullName evidence="1">Uncharacterized protein</fullName>
    </submittedName>
</protein>
<accession>A0A3A4NVK2</accession>
<reference evidence="1 2" key="1">
    <citation type="journal article" date="2017" name="ISME J.">
        <title>Energy and carbon metabolisms in a deep terrestrial subsurface fluid microbial community.</title>
        <authorList>
            <person name="Momper L."/>
            <person name="Jungbluth S.P."/>
            <person name="Lee M.D."/>
            <person name="Amend J.P."/>
        </authorList>
    </citation>
    <scope>NUCLEOTIDE SEQUENCE [LARGE SCALE GENOMIC DNA]</scope>
    <source>
        <strain evidence="1">SURF_5</strain>
    </source>
</reference>